<evidence type="ECO:0000313" key="6">
    <source>
        <dbReference type="EMBL" id="MDI3418018.1"/>
    </source>
</evidence>
<evidence type="ECO:0000256" key="3">
    <source>
        <dbReference type="ARBA" id="ARBA00023167"/>
    </source>
</evidence>
<comment type="catalytic activity">
    <reaction evidence="4">
        <text>5-methylsulfanyl-2,3-dioxopentyl phosphate + H2O = 1,2-dihydroxy-5-(methylsulfanyl)pent-1-en-3-one + phosphate</text>
        <dbReference type="Rhea" id="RHEA:21700"/>
        <dbReference type="ChEBI" id="CHEBI:15377"/>
        <dbReference type="ChEBI" id="CHEBI:43474"/>
        <dbReference type="ChEBI" id="CHEBI:49252"/>
        <dbReference type="ChEBI" id="CHEBI:58828"/>
        <dbReference type="EC" id="3.1.3.77"/>
    </reaction>
</comment>
<dbReference type="Gene3D" id="3.40.50.1000">
    <property type="entry name" value="HAD superfamily/HAD-like"/>
    <property type="match status" value="1"/>
</dbReference>
<dbReference type="GO" id="GO:0043874">
    <property type="term" value="F:acireductone synthase activity"/>
    <property type="evidence" value="ECO:0007669"/>
    <property type="project" value="UniProtKB-EC"/>
</dbReference>
<keyword evidence="4" id="KW-0479">Metal-binding</keyword>
<evidence type="ECO:0000313" key="7">
    <source>
        <dbReference type="Proteomes" id="UP001237105"/>
    </source>
</evidence>
<protein>
    <recommendedName>
        <fullName evidence="4">Enolase-phosphatase E1</fullName>
        <ecNumber evidence="4">3.1.3.77</ecNumber>
    </recommendedName>
    <alternativeName>
        <fullName evidence="4">2,3-diketo-5-methylthio-1-phosphopentane phosphatase</fullName>
    </alternativeName>
</protein>
<dbReference type="Proteomes" id="UP001237105">
    <property type="component" value="Unassembled WGS sequence"/>
</dbReference>
<dbReference type="EMBL" id="JASCIS010000004">
    <property type="protein sequence ID" value="MDI3418018.1"/>
    <property type="molecule type" value="Genomic_DNA"/>
</dbReference>
<comment type="function">
    <text evidence="4">Bifunctional enzyme that catalyzes the enolization of 2,3-diketo-5-methylthiopentyl-1-phosphate (DK-MTP-1-P) into the intermediate 2-hydroxy-3-keto-5-methylthiopentenyl-1-phosphate (HK-MTPenyl-1-P), which is then dephosphorylated to form the acireductone 1,2-dihydroxy-3-keto-5-methylthiopentene (DHK-MTPene).</text>
</comment>
<accession>A0ABT6SQY7</accession>
<dbReference type="SFLD" id="SFLDG01133">
    <property type="entry name" value="C1.5.4:_Enolase-phosphatase_Li"/>
    <property type="match status" value="1"/>
</dbReference>
<comment type="pathway">
    <text evidence="4">Amino-acid biosynthesis; L-methionine biosynthesis via salvage pathway; L-methionine from S-methyl-5-thio-alpha-D-ribose 1-phosphate: step 4/6.</text>
</comment>
<dbReference type="Gene3D" id="1.10.720.60">
    <property type="match status" value="1"/>
</dbReference>
<gene>
    <name evidence="4 6" type="primary">mtnC</name>
    <name evidence="6" type="ORF">QIT00_05485</name>
</gene>
<dbReference type="InterPro" id="IPR023214">
    <property type="entry name" value="HAD_sf"/>
</dbReference>
<dbReference type="PANTHER" id="PTHR20371:SF1">
    <property type="entry name" value="ENOLASE-PHOSPHATASE E1"/>
    <property type="match status" value="1"/>
</dbReference>
<keyword evidence="4" id="KW-0460">Magnesium</keyword>
<keyword evidence="2 4" id="KW-0378">Hydrolase</keyword>
<comment type="subunit">
    <text evidence="4">Monomer.</text>
</comment>
<dbReference type="SFLD" id="SFLDG01129">
    <property type="entry name" value="C1.5:_HAD__Beta-PGM__Phosphata"/>
    <property type="match status" value="1"/>
</dbReference>
<feature type="region of interest" description="Disordered" evidence="5">
    <location>
        <begin position="207"/>
        <end position="228"/>
    </location>
</feature>
<dbReference type="InterPro" id="IPR023943">
    <property type="entry name" value="Enolase-ppase_E1"/>
</dbReference>
<comment type="similarity">
    <text evidence="4">Belongs to the HAD-like hydrolase superfamily. MasA/MtnC family.</text>
</comment>
<sequence length="245" mass="27100">MTDAVVLDVEGTTSSVGYVAEVLFPYGQARLADWVNRHRHEARTRSILDEVDRACGRPEGEDDQATVRTLQEWAESDRKYGPLKDLQGLIWAAGYANRELTGHVYDDTLPALRLWHGRGARIHIYSSGSVQAQRDLFSHTQHGDLTGWLTGYFDTRSAGGKLSADSYRTIARQIDVPARSILFASDSVAELDAAREAGWNTAWVTRAEGQDTSRDTNPAVANGHPRFPRLLDVADATHSRATAPR</sequence>
<comment type="pathway">
    <text evidence="4">Amino-acid biosynthesis; L-methionine biosynthesis via salvage pathway; L-methionine from S-methyl-5-thio-alpha-D-ribose 1-phosphate: step 3/6.</text>
</comment>
<organism evidence="6 7">
    <name type="scientific">Streptomyces luteolus</name>
    <dbReference type="NCBI Taxonomy" id="3043615"/>
    <lineage>
        <taxon>Bacteria</taxon>
        <taxon>Bacillati</taxon>
        <taxon>Actinomycetota</taxon>
        <taxon>Actinomycetes</taxon>
        <taxon>Kitasatosporales</taxon>
        <taxon>Streptomycetaceae</taxon>
        <taxon>Streptomyces</taxon>
    </lineage>
</organism>
<dbReference type="CDD" id="cd01629">
    <property type="entry name" value="HAD_EP"/>
    <property type="match status" value="1"/>
</dbReference>
<keyword evidence="1 4" id="KW-0028">Amino-acid biosynthesis</keyword>
<evidence type="ECO:0000256" key="5">
    <source>
        <dbReference type="SAM" id="MobiDB-lite"/>
    </source>
</evidence>
<dbReference type="HAMAP" id="MF_01681">
    <property type="entry name" value="Salvage_MtnC"/>
    <property type="match status" value="1"/>
</dbReference>
<dbReference type="RefSeq" id="WP_282533940.1">
    <property type="nucleotide sequence ID" value="NZ_JASCIS010000004.1"/>
</dbReference>
<evidence type="ECO:0000256" key="4">
    <source>
        <dbReference type="HAMAP-Rule" id="MF_01681"/>
    </source>
</evidence>
<comment type="cofactor">
    <cofactor evidence="4">
        <name>Mg(2+)</name>
        <dbReference type="ChEBI" id="CHEBI:18420"/>
    </cofactor>
    <text evidence="4">Binds 1 Mg(2+) ion per subunit.</text>
</comment>
<dbReference type="SUPFAM" id="SSF56784">
    <property type="entry name" value="HAD-like"/>
    <property type="match status" value="1"/>
</dbReference>
<dbReference type="NCBIfam" id="TIGR01691">
    <property type="entry name" value="enolase-ppase"/>
    <property type="match status" value="1"/>
</dbReference>
<dbReference type="Pfam" id="PF00702">
    <property type="entry name" value="Hydrolase"/>
    <property type="match status" value="1"/>
</dbReference>
<dbReference type="PANTHER" id="PTHR20371">
    <property type="entry name" value="ENOLASE-PHOSPHATASE E1"/>
    <property type="match status" value="1"/>
</dbReference>
<reference evidence="6 7" key="1">
    <citation type="submission" date="2023-05" db="EMBL/GenBank/DDBJ databases">
        <title>Draft genome sequence of Streptomyces sp. B-S-A12 isolated from a cave soil in Thailand.</title>
        <authorList>
            <person name="Chamroensaksri N."/>
            <person name="Muangham S."/>
        </authorList>
    </citation>
    <scope>NUCLEOTIDE SEQUENCE [LARGE SCALE GENOMIC DNA]</scope>
    <source>
        <strain evidence="6 7">B-S-A12</strain>
    </source>
</reference>
<comment type="caution">
    <text evidence="6">The sequence shown here is derived from an EMBL/GenBank/DDBJ whole genome shotgun (WGS) entry which is preliminary data.</text>
</comment>
<proteinExistence type="inferred from homology"/>
<dbReference type="SFLD" id="SFLDS00003">
    <property type="entry name" value="Haloacid_Dehalogenase"/>
    <property type="match status" value="1"/>
</dbReference>
<keyword evidence="3 4" id="KW-0486">Methionine biosynthesis</keyword>
<evidence type="ECO:0000256" key="2">
    <source>
        <dbReference type="ARBA" id="ARBA00022801"/>
    </source>
</evidence>
<name>A0ABT6SQY7_9ACTN</name>
<keyword evidence="7" id="KW-1185">Reference proteome</keyword>
<dbReference type="EC" id="3.1.3.77" evidence="4"/>
<dbReference type="InterPro" id="IPR036412">
    <property type="entry name" value="HAD-like_sf"/>
</dbReference>
<evidence type="ECO:0000256" key="1">
    <source>
        <dbReference type="ARBA" id="ARBA00022605"/>
    </source>
</evidence>